<dbReference type="PANTHER" id="PTHR46046:SF2">
    <property type="entry name" value="PEPTIDYL-PROLYL CIS-TRANS ISOMERASE FKBP9"/>
    <property type="match status" value="1"/>
</dbReference>
<dbReference type="SUPFAM" id="SSF47473">
    <property type="entry name" value="EF-hand"/>
    <property type="match status" value="1"/>
</dbReference>
<dbReference type="Proteomes" id="UP000314982">
    <property type="component" value="Unassembled WGS sequence"/>
</dbReference>
<organism evidence="8 9">
    <name type="scientific">Hucho hucho</name>
    <name type="common">huchen</name>
    <dbReference type="NCBI Taxonomy" id="62062"/>
    <lineage>
        <taxon>Eukaryota</taxon>
        <taxon>Metazoa</taxon>
        <taxon>Chordata</taxon>
        <taxon>Craniata</taxon>
        <taxon>Vertebrata</taxon>
        <taxon>Euteleostomi</taxon>
        <taxon>Actinopterygii</taxon>
        <taxon>Neopterygii</taxon>
        <taxon>Teleostei</taxon>
        <taxon>Protacanthopterygii</taxon>
        <taxon>Salmoniformes</taxon>
        <taxon>Salmonidae</taxon>
        <taxon>Salmoninae</taxon>
        <taxon>Hucho</taxon>
    </lineage>
</organism>
<keyword evidence="9" id="KW-1185">Reference proteome</keyword>
<dbReference type="InterPro" id="IPR046357">
    <property type="entry name" value="PPIase_dom_sf"/>
</dbReference>
<dbReference type="Pfam" id="PF00254">
    <property type="entry name" value="FKBP_C"/>
    <property type="match status" value="1"/>
</dbReference>
<dbReference type="GO" id="GO:0005509">
    <property type="term" value="F:calcium ion binding"/>
    <property type="evidence" value="ECO:0007669"/>
    <property type="project" value="InterPro"/>
</dbReference>
<dbReference type="Gene3D" id="3.10.50.40">
    <property type="match status" value="1"/>
</dbReference>
<dbReference type="AlphaFoldDB" id="A0A4W5KD99"/>
<comment type="catalytic activity">
    <reaction evidence="4">
        <text>[protein]-peptidylproline (omega=180) = [protein]-peptidylproline (omega=0)</text>
        <dbReference type="Rhea" id="RHEA:16237"/>
        <dbReference type="Rhea" id="RHEA-COMP:10747"/>
        <dbReference type="Rhea" id="RHEA-COMP:10748"/>
        <dbReference type="ChEBI" id="CHEBI:83833"/>
        <dbReference type="ChEBI" id="CHEBI:83834"/>
        <dbReference type="EC" id="5.2.1.8"/>
    </reaction>
</comment>
<feature type="region of interest" description="Disordered" evidence="5">
    <location>
        <begin position="116"/>
        <end position="142"/>
    </location>
</feature>
<keyword evidence="3" id="KW-0106">Calcium</keyword>
<evidence type="ECO:0000313" key="9">
    <source>
        <dbReference type="Proteomes" id="UP000314982"/>
    </source>
</evidence>
<dbReference type="InterPro" id="IPR002048">
    <property type="entry name" value="EF_hand_dom"/>
</dbReference>
<dbReference type="GO" id="GO:0005783">
    <property type="term" value="C:endoplasmic reticulum"/>
    <property type="evidence" value="ECO:0007669"/>
    <property type="project" value="TreeGrafter"/>
</dbReference>
<protein>
    <recommendedName>
        <fullName evidence="4">peptidylprolyl isomerase</fullName>
        <ecNumber evidence="4">5.2.1.8</ecNumber>
    </recommendedName>
</protein>
<keyword evidence="2" id="KW-0677">Repeat</keyword>
<evidence type="ECO:0000256" key="2">
    <source>
        <dbReference type="ARBA" id="ARBA00022737"/>
    </source>
</evidence>
<evidence type="ECO:0000313" key="8">
    <source>
        <dbReference type="Ensembl" id="ENSHHUP00000014092.1"/>
    </source>
</evidence>
<keyword evidence="4" id="KW-0697">Rotamase</keyword>
<evidence type="ECO:0000259" key="7">
    <source>
        <dbReference type="PROSITE" id="PS50222"/>
    </source>
</evidence>
<feature type="compositionally biased region" description="Basic and acidic residues" evidence="5">
    <location>
        <begin position="119"/>
        <end position="142"/>
    </location>
</feature>
<evidence type="ECO:0000256" key="1">
    <source>
        <dbReference type="ARBA" id="ARBA00022723"/>
    </source>
</evidence>
<dbReference type="EC" id="5.2.1.8" evidence="4"/>
<evidence type="ECO:0000256" key="3">
    <source>
        <dbReference type="ARBA" id="ARBA00022837"/>
    </source>
</evidence>
<name>A0A4W5KD99_9TELE</name>
<reference evidence="8" key="2">
    <citation type="submission" date="2025-08" db="UniProtKB">
        <authorList>
            <consortium name="Ensembl"/>
        </authorList>
    </citation>
    <scope>IDENTIFICATION</scope>
</reference>
<dbReference type="GO" id="GO:0003755">
    <property type="term" value="F:peptidyl-prolyl cis-trans isomerase activity"/>
    <property type="evidence" value="ECO:0007669"/>
    <property type="project" value="UniProtKB-KW"/>
</dbReference>
<accession>A0A4W5KD99</accession>
<reference evidence="8" key="3">
    <citation type="submission" date="2025-09" db="UniProtKB">
        <authorList>
            <consortium name="Ensembl"/>
        </authorList>
    </citation>
    <scope>IDENTIFICATION</scope>
</reference>
<keyword evidence="4" id="KW-0413">Isomerase</keyword>
<dbReference type="GeneTree" id="ENSGT00970000197362"/>
<dbReference type="PROSITE" id="PS00018">
    <property type="entry name" value="EF_HAND_1"/>
    <property type="match status" value="1"/>
</dbReference>
<evidence type="ECO:0000256" key="4">
    <source>
        <dbReference type="PROSITE-ProRule" id="PRU00277"/>
    </source>
</evidence>
<evidence type="ECO:0000259" key="6">
    <source>
        <dbReference type="PROSITE" id="PS50059"/>
    </source>
</evidence>
<feature type="domain" description="EF-hand" evidence="7">
    <location>
        <begin position="105"/>
        <end position="140"/>
    </location>
</feature>
<dbReference type="InterPro" id="IPR018247">
    <property type="entry name" value="EF_Hand_1_Ca_BS"/>
</dbReference>
<dbReference type="InterPro" id="IPR051989">
    <property type="entry name" value="FKBP-like_isomerase"/>
</dbReference>
<dbReference type="Gene3D" id="1.10.238.10">
    <property type="entry name" value="EF-hand"/>
    <property type="match status" value="1"/>
</dbReference>
<evidence type="ECO:0000256" key="5">
    <source>
        <dbReference type="SAM" id="MobiDB-lite"/>
    </source>
</evidence>
<reference evidence="9" key="1">
    <citation type="submission" date="2018-06" db="EMBL/GenBank/DDBJ databases">
        <title>Genome assembly of Danube salmon.</title>
        <authorList>
            <person name="Macqueen D.J."/>
            <person name="Gundappa M.K."/>
        </authorList>
    </citation>
    <scope>NUCLEOTIDE SEQUENCE [LARGE SCALE GENOMIC DNA]</scope>
</reference>
<dbReference type="InterPro" id="IPR001179">
    <property type="entry name" value="PPIase_FKBP_dom"/>
</dbReference>
<dbReference type="Ensembl" id="ENSHHUT00000014559.1">
    <property type="protein sequence ID" value="ENSHHUP00000014092.1"/>
    <property type="gene ID" value="ENSHHUG00000008710.1"/>
</dbReference>
<dbReference type="PROSITE" id="PS50222">
    <property type="entry name" value="EF_HAND_2"/>
    <property type="match status" value="1"/>
</dbReference>
<dbReference type="PANTHER" id="PTHR46046">
    <property type="entry name" value="PEPTIDYLPROLYL ISOMERASE"/>
    <property type="match status" value="1"/>
</dbReference>
<proteinExistence type="predicted"/>
<dbReference type="SUPFAM" id="SSF54534">
    <property type="entry name" value="FKBP-like"/>
    <property type="match status" value="1"/>
</dbReference>
<sequence length="142" mass="16025">MEEGLKEMCVGERRHLVIPPHLGYGERGVDGEVPASAVLVFDIEMIEMEAGLPDGYMFIWNEEVSADLFTEMDADKDLQVLASEFSDYILRQVNEGKGRLAPGFDANRIIENMFSNQDRNGDGKITEEEFKLKADETPHDEL</sequence>
<dbReference type="InterPro" id="IPR011992">
    <property type="entry name" value="EF-hand-dom_pair"/>
</dbReference>
<keyword evidence="1" id="KW-0479">Metal-binding</keyword>
<dbReference type="PROSITE" id="PS50059">
    <property type="entry name" value="FKBP_PPIASE"/>
    <property type="match status" value="1"/>
</dbReference>
<dbReference type="STRING" id="62062.ENSHHUP00000014092"/>
<feature type="domain" description="PPIase FKBP-type" evidence="6">
    <location>
        <begin position="1"/>
        <end position="49"/>
    </location>
</feature>